<evidence type="ECO:0000256" key="1">
    <source>
        <dbReference type="ARBA" id="ARBA00023015"/>
    </source>
</evidence>
<keyword evidence="2 4" id="KW-0238">DNA-binding</keyword>
<name>A0A6B3BIA5_9ACTN</name>
<dbReference type="PROSITE" id="PS50977">
    <property type="entry name" value="HTH_TETR_2"/>
    <property type="match status" value="1"/>
</dbReference>
<proteinExistence type="predicted"/>
<dbReference type="InterPro" id="IPR001647">
    <property type="entry name" value="HTH_TetR"/>
</dbReference>
<dbReference type="InterPro" id="IPR050109">
    <property type="entry name" value="HTH-type_TetR-like_transc_reg"/>
</dbReference>
<sequence length="217" mass="24749">MDGHTRRRLEARRRILEAADELFEENGGVDGGYEATTIDMIVERARVSRRTYFNHFDTKADALLLDLRSAVADHCAALRERPPYEPVFDAICGSFLQIAERFVEDPMNRRRSLRYARLTEYRGHLASAFVTWEAAITEVAAERVTSEREDTASVRQRARLDAGLALFLLRLAWEDWLASELSLKLDEHVPALVAEARNSLEAARRPSPYADTEQEGR</sequence>
<dbReference type="InterPro" id="IPR009057">
    <property type="entry name" value="Homeodomain-like_sf"/>
</dbReference>
<dbReference type="EMBL" id="JAAGLU010000003">
    <property type="protein sequence ID" value="NEC85074.1"/>
    <property type="molecule type" value="Genomic_DNA"/>
</dbReference>
<protein>
    <submittedName>
        <fullName evidence="6">TetR family transcriptional regulator</fullName>
    </submittedName>
</protein>
<gene>
    <name evidence="6" type="ORF">G3I71_04190</name>
</gene>
<evidence type="ECO:0000313" key="6">
    <source>
        <dbReference type="EMBL" id="NEC85074.1"/>
    </source>
</evidence>
<feature type="DNA-binding region" description="H-T-H motif" evidence="4">
    <location>
        <begin position="37"/>
        <end position="56"/>
    </location>
</feature>
<keyword evidence="3" id="KW-0804">Transcription</keyword>
<dbReference type="Gene3D" id="1.10.357.10">
    <property type="entry name" value="Tetracycline Repressor, domain 2"/>
    <property type="match status" value="1"/>
</dbReference>
<reference evidence="6" key="1">
    <citation type="submission" date="2020-01" db="EMBL/GenBank/DDBJ databases">
        <title>Insect and environment-associated Actinomycetes.</title>
        <authorList>
            <person name="Currrie C."/>
            <person name="Chevrette M."/>
            <person name="Carlson C."/>
            <person name="Stubbendieck R."/>
            <person name="Wendt-Pienkowski E."/>
        </authorList>
    </citation>
    <scope>NUCLEOTIDE SEQUENCE</scope>
    <source>
        <strain evidence="6">SID12501</strain>
    </source>
</reference>
<feature type="domain" description="HTH tetR-type" evidence="5">
    <location>
        <begin position="9"/>
        <end position="74"/>
    </location>
</feature>
<organism evidence="6">
    <name type="scientific">Streptomyces sp. SID12501</name>
    <dbReference type="NCBI Taxonomy" id="2706042"/>
    <lineage>
        <taxon>Bacteria</taxon>
        <taxon>Bacillati</taxon>
        <taxon>Actinomycetota</taxon>
        <taxon>Actinomycetes</taxon>
        <taxon>Kitasatosporales</taxon>
        <taxon>Streptomycetaceae</taxon>
        <taxon>Streptomyces</taxon>
    </lineage>
</organism>
<dbReference type="PANTHER" id="PTHR30055:SF234">
    <property type="entry name" value="HTH-TYPE TRANSCRIPTIONAL REGULATOR BETI"/>
    <property type="match status" value="1"/>
</dbReference>
<dbReference type="Pfam" id="PF00440">
    <property type="entry name" value="TetR_N"/>
    <property type="match status" value="1"/>
</dbReference>
<accession>A0A6B3BIA5</accession>
<comment type="caution">
    <text evidence="6">The sequence shown here is derived from an EMBL/GenBank/DDBJ whole genome shotgun (WGS) entry which is preliminary data.</text>
</comment>
<dbReference type="RefSeq" id="WP_164312538.1">
    <property type="nucleotide sequence ID" value="NZ_JAAGLU010000003.1"/>
</dbReference>
<keyword evidence="1" id="KW-0805">Transcription regulation</keyword>
<evidence type="ECO:0000256" key="2">
    <source>
        <dbReference type="ARBA" id="ARBA00023125"/>
    </source>
</evidence>
<dbReference type="SUPFAM" id="SSF46689">
    <property type="entry name" value="Homeodomain-like"/>
    <property type="match status" value="1"/>
</dbReference>
<dbReference type="PANTHER" id="PTHR30055">
    <property type="entry name" value="HTH-TYPE TRANSCRIPTIONAL REGULATOR RUTR"/>
    <property type="match status" value="1"/>
</dbReference>
<dbReference type="GO" id="GO:0000976">
    <property type="term" value="F:transcription cis-regulatory region binding"/>
    <property type="evidence" value="ECO:0007669"/>
    <property type="project" value="TreeGrafter"/>
</dbReference>
<evidence type="ECO:0000256" key="3">
    <source>
        <dbReference type="ARBA" id="ARBA00023163"/>
    </source>
</evidence>
<evidence type="ECO:0000256" key="4">
    <source>
        <dbReference type="PROSITE-ProRule" id="PRU00335"/>
    </source>
</evidence>
<evidence type="ECO:0000259" key="5">
    <source>
        <dbReference type="PROSITE" id="PS50977"/>
    </source>
</evidence>
<dbReference type="AlphaFoldDB" id="A0A6B3BIA5"/>
<dbReference type="GO" id="GO:0003700">
    <property type="term" value="F:DNA-binding transcription factor activity"/>
    <property type="evidence" value="ECO:0007669"/>
    <property type="project" value="TreeGrafter"/>
</dbReference>